<gene>
    <name evidence="2" type="ORF">GGX14DRAFT_588856</name>
</gene>
<keyword evidence="2" id="KW-0378">Hydrolase</keyword>
<evidence type="ECO:0000259" key="1">
    <source>
        <dbReference type="Pfam" id="PF00561"/>
    </source>
</evidence>
<dbReference type="PANTHER" id="PTHR43798">
    <property type="entry name" value="MONOACYLGLYCEROL LIPASE"/>
    <property type="match status" value="1"/>
</dbReference>
<evidence type="ECO:0000313" key="2">
    <source>
        <dbReference type="EMBL" id="KAJ7193481.1"/>
    </source>
</evidence>
<dbReference type="PANTHER" id="PTHR43798:SF33">
    <property type="entry name" value="HYDROLASE, PUTATIVE (AFU_ORTHOLOGUE AFUA_2G14860)-RELATED"/>
    <property type="match status" value="1"/>
</dbReference>
<dbReference type="InterPro" id="IPR050266">
    <property type="entry name" value="AB_hydrolase_sf"/>
</dbReference>
<dbReference type="AlphaFoldDB" id="A0AAD6US62"/>
<protein>
    <submittedName>
        <fullName evidence="2">Alpha/Beta hydrolase protein</fullName>
    </submittedName>
</protein>
<dbReference type="InterPro" id="IPR029058">
    <property type="entry name" value="AB_hydrolase_fold"/>
</dbReference>
<organism evidence="2 3">
    <name type="scientific">Mycena pura</name>
    <dbReference type="NCBI Taxonomy" id="153505"/>
    <lineage>
        <taxon>Eukaryota</taxon>
        <taxon>Fungi</taxon>
        <taxon>Dikarya</taxon>
        <taxon>Basidiomycota</taxon>
        <taxon>Agaricomycotina</taxon>
        <taxon>Agaricomycetes</taxon>
        <taxon>Agaricomycetidae</taxon>
        <taxon>Agaricales</taxon>
        <taxon>Marasmiineae</taxon>
        <taxon>Mycenaceae</taxon>
        <taxon>Mycena</taxon>
    </lineage>
</organism>
<dbReference type="Proteomes" id="UP001219525">
    <property type="component" value="Unassembled WGS sequence"/>
</dbReference>
<proteinExistence type="predicted"/>
<dbReference type="GO" id="GO:0016787">
    <property type="term" value="F:hydrolase activity"/>
    <property type="evidence" value="ECO:0007669"/>
    <property type="project" value="UniProtKB-KW"/>
</dbReference>
<dbReference type="PRINTS" id="PR00412">
    <property type="entry name" value="EPOXHYDRLASE"/>
</dbReference>
<dbReference type="GO" id="GO:0016020">
    <property type="term" value="C:membrane"/>
    <property type="evidence" value="ECO:0007669"/>
    <property type="project" value="TreeGrafter"/>
</dbReference>
<feature type="domain" description="AB hydrolase-1" evidence="1">
    <location>
        <begin position="27"/>
        <end position="133"/>
    </location>
</feature>
<accession>A0AAD6US62</accession>
<reference evidence="2" key="1">
    <citation type="submission" date="2023-03" db="EMBL/GenBank/DDBJ databases">
        <title>Massive genome expansion in bonnet fungi (Mycena s.s.) driven by repeated elements and novel gene families across ecological guilds.</title>
        <authorList>
            <consortium name="Lawrence Berkeley National Laboratory"/>
            <person name="Harder C.B."/>
            <person name="Miyauchi S."/>
            <person name="Viragh M."/>
            <person name="Kuo A."/>
            <person name="Thoen E."/>
            <person name="Andreopoulos B."/>
            <person name="Lu D."/>
            <person name="Skrede I."/>
            <person name="Drula E."/>
            <person name="Henrissat B."/>
            <person name="Morin E."/>
            <person name="Kohler A."/>
            <person name="Barry K."/>
            <person name="LaButti K."/>
            <person name="Morin E."/>
            <person name="Salamov A."/>
            <person name="Lipzen A."/>
            <person name="Mereny Z."/>
            <person name="Hegedus B."/>
            <person name="Baldrian P."/>
            <person name="Stursova M."/>
            <person name="Weitz H."/>
            <person name="Taylor A."/>
            <person name="Grigoriev I.V."/>
            <person name="Nagy L.G."/>
            <person name="Martin F."/>
            <person name="Kauserud H."/>
        </authorList>
    </citation>
    <scope>NUCLEOTIDE SEQUENCE</scope>
    <source>
        <strain evidence="2">9144</strain>
    </source>
</reference>
<sequence length="314" mass="35014">MFDVTLDTPTGVITFNYIIYHPQFADRELRRFNLVALDLRCHGRTVGPVGPGYDREVAARDVHQFMEALQIPQYHLFGMSMGGCIALQTAIFFPEAVQSIFVVSPLPLTEPPDVAEGRQEIFDCWVEGVRSGDSISSGAMGDSIMGALQLSVNGQPSRIFKAMLRRSIDIMPQQWGDIDRMDELHTVFVDFFTRREAYTASALQRIACPVKLVHCLDDIAYMPETTELVAARMRAAHVTVDVEYVPGAPHFGATTHPKEINEIFHRFMLMCCTSIPPPIPDCVESPFAEELAAALSMDSDSGSDSDNEDREFFI</sequence>
<keyword evidence="3" id="KW-1185">Reference proteome</keyword>
<comment type="caution">
    <text evidence="2">The sequence shown here is derived from an EMBL/GenBank/DDBJ whole genome shotgun (WGS) entry which is preliminary data.</text>
</comment>
<evidence type="ECO:0000313" key="3">
    <source>
        <dbReference type="Proteomes" id="UP001219525"/>
    </source>
</evidence>
<name>A0AAD6US62_9AGAR</name>
<dbReference type="SUPFAM" id="SSF53474">
    <property type="entry name" value="alpha/beta-Hydrolases"/>
    <property type="match status" value="1"/>
</dbReference>
<dbReference type="Pfam" id="PF00561">
    <property type="entry name" value="Abhydrolase_1"/>
    <property type="match status" value="1"/>
</dbReference>
<dbReference type="InterPro" id="IPR000639">
    <property type="entry name" value="Epox_hydrolase-like"/>
</dbReference>
<dbReference type="InterPro" id="IPR000073">
    <property type="entry name" value="AB_hydrolase_1"/>
</dbReference>
<dbReference type="Gene3D" id="3.40.50.1820">
    <property type="entry name" value="alpha/beta hydrolase"/>
    <property type="match status" value="1"/>
</dbReference>
<dbReference type="EMBL" id="JARJCW010000108">
    <property type="protein sequence ID" value="KAJ7193481.1"/>
    <property type="molecule type" value="Genomic_DNA"/>
</dbReference>